<dbReference type="SMART" id="SM00499">
    <property type="entry name" value="AAI"/>
    <property type="match status" value="1"/>
</dbReference>
<comment type="subcellular location">
    <subcellularLocation>
        <location evidence="1">Cell membrane</location>
        <topology evidence="1">Lipid-anchor</topology>
        <topology evidence="1">GPI-anchor</topology>
    </subcellularLocation>
</comment>
<evidence type="ECO:0000259" key="8">
    <source>
        <dbReference type="SMART" id="SM00499"/>
    </source>
</evidence>
<proteinExistence type="inferred from homology"/>
<feature type="domain" description="Bifunctional inhibitor/plant lipid transfer protein/seed storage helical" evidence="8">
    <location>
        <begin position="50"/>
        <end position="128"/>
    </location>
</feature>
<evidence type="ECO:0000256" key="6">
    <source>
        <dbReference type="SAM" id="MobiDB-lite"/>
    </source>
</evidence>
<dbReference type="Pfam" id="PF14368">
    <property type="entry name" value="LTP_2"/>
    <property type="match status" value="1"/>
</dbReference>
<evidence type="ECO:0000256" key="3">
    <source>
        <dbReference type="ARBA" id="ARBA00022622"/>
    </source>
</evidence>
<feature type="chain" id="PRO_5035261461" description="Bifunctional inhibitor/plant lipid transfer protein/seed storage helical domain-containing protein" evidence="7">
    <location>
        <begin position="29"/>
        <end position="206"/>
    </location>
</feature>
<protein>
    <recommendedName>
        <fullName evidence="8">Bifunctional inhibitor/plant lipid transfer protein/seed storage helical domain-containing protein</fullName>
    </recommendedName>
</protein>
<dbReference type="FunFam" id="1.10.110.10:FF:000001">
    <property type="entry name" value="Bifunctional inhibitor/lipid-transfer protein/seed storage 2S albumin superfamily protein"/>
    <property type="match status" value="1"/>
</dbReference>
<evidence type="ECO:0000256" key="4">
    <source>
        <dbReference type="ARBA" id="ARBA00022729"/>
    </source>
</evidence>
<dbReference type="GO" id="GO:0005886">
    <property type="term" value="C:plasma membrane"/>
    <property type="evidence" value="ECO:0007669"/>
    <property type="project" value="UniProtKB-SubCell"/>
</dbReference>
<evidence type="ECO:0000313" key="9">
    <source>
        <dbReference type="EMBL" id="KAG8097187.1"/>
    </source>
</evidence>
<comment type="caution">
    <text evidence="9">The sequence shown here is derived from an EMBL/GenBank/DDBJ whole genome shotgun (WGS) entry which is preliminary data.</text>
</comment>
<feature type="signal peptide" evidence="7">
    <location>
        <begin position="1"/>
        <end position="28"/>
    </location>
</feature>
<evidence type="ECO:0000256" key="7">
    <source>
        <dbReference type="SAM" id="SignalP"/>
    </source>
</evidence>
<dbReference type="InterPro" id="IPR016140">
    <property type="entry name" value="Bifunc_inhib/LTP/seed_store"/>
</dbReference>
<evidence type="ECO:0000256" key="2">
    <source>
        <dbReference type="ARBA" id="ARBA00009748"/>
    </source>
</evidence>
<keyword evidence="5" id="KW-0449">Lipoprotein</keyword>
<keyword evidence="3" id="KW-0325">Glycoprotein</keyword>
<sequence length="206" mass="20252">MAGAGVGVITRSMAVAWSSSLLLLSALAVVRVDAAAGGNSAEAPAPAADCTDALLSLAGCLSYVQEGSTVARPDAPCCSGLKEVVKKEVACLCQAFQGSQDFGVTLNVTKALQLPAACKVKTPPFSKCHPAAPASFSGSGAPFFTGSSPSSMPSQSPAGTGRDSAAVRAPSPSPSAAVRSSESAPAAFFSAAVLIAAAALLAHRAS</sequence>
<name>A0A8J5WXQ3_ZIZPA</name>
<evidence type="ECO:0000256" key="5">
    <source>
        <dbReference type="ARBA" id="ARBA00023288"/>
    </source>
</evidence>
<dbReference type="PANTHER" id="PTHR33044">
    <property type="entry name" value="BIFUNCTIONAL INHIBITOR/LIPID-TRANSFER PROTEIN/SEED STORAGE 2S ALBUMIN SUPERFAMILY PROTEIN-RELATED"/>
    <property type="match status" value="1"/>
</dbReference>
<reference evidence="9" key="2">
    <citation type="submission" date="2021-02" db="EMBL/GenBank/DDBJ databases">
        <authorList>
            <person name="Kimball J.A."/>
            <person name="Haas M.W."/>
            <person name="Macchietto M."/>
            <person name="Kono T."/>
            <person name="Duquette J."/>
            <person name="Shao M."/>
        </authorList>
    </citation>
    <scope>NUCLEOTIDE SEQUENCE</scope>
    <source>
        <tissue evidence="9">Fresh leaf tissue</tissue>
    </source>
</reference>
<evidence type="ECO:0000313" key="10">
    <source>
        <dbReference type="Proteomes" id="UP000729402"/>
    </source>
</evidence>
<accession>A0A8J5WXQ3</accession>
<dbReference type="OrthoDB" id="659547at2759"/>
<gene>
    <name evidence="9" type="ORF">GUJ93_ZPchr0013g36692</name>
</gene>
<keyword evidence="3" id="KW-0336">GPI-anchor</keyword>
<dbReference type="InterPro" id="IPR043325">
    <property type="entry name" value="LTSS"/>
</dbReference>
<dbReference type="CDD" id="cd00010">
    <property type="entry name" value="AAI_LTSS"/>
    <property type="match status" value="1"/>
</dbReference>
<feature type="compositionally biased region" description="Low complexity" evidence="6">
    <location>
        <begin position="146"/>
        <end position="157"/>
    </location>
</feature>
<feature type="region of interest" description="Disordered" evidence="6">
    <location>
        <begin position="146"/>
        <end position="178"/>
    </location>
</feature>
<keyword evidence="3" id="KW-0472">Membrane</keyword>
<evidence type="ECO:0000256" key="1">
    <source>
        <dbReference type="ARBA" id="ARBA00004609"/>
    </source>
</evidence>
<keyword evidence="4 7" id="KW-0732">Signal</keyword>
<dbReference type="EMBL" id="JAAALK010000079">
    <property type="protein sequence ID" value="KAG8097187.1"/>
    <property type="molecule type" value="Genomic_DNA"/>
</dbReference>
<dbReference type="AlphaFoldDB" id="A0A8J5WXQ3"/>
<comment type="similarity">
    <text evidence="2">Belongs to the plant LTP family.</text>
</comment>
<feature type="compositionally biased region" description="Low complexity" evidence="6">
    <location>
        <begin position="164"/>
        <end position="178"/>
    </location>
</feature>
<keyword evidence="10" id="KW-1185">Reference proteome</keyword>
<dbReference type="GO" id="GO:0098552">
    <property type="term" value="C:side of membrane"/>
    <property type="evidence" value="ECO:0007669"/>
    <property type="project" value="UniProtKB-KW"/>
</dbReference>
<organism evidence="9 10">
    <name type="scientific">Zizania palustris</name>
    <name type="common">Northern wild rice</name>
    <dbReference type="NCBI Taxonomy" id="103762"/>
    <lineage>
        <taxon>Eukaryota</taxon>
        <taxon>Viridiplantae</taxon>
        <taxon>Streptophyta</taxon>
        <taxon>Embryophyta</taxon>
        <taxon>Tracheophyta</taxon>
        <taxon>Spermatophyta</taxon>
        <taxon>Magnoliopsida</taxon>
        <taxon>Liliopsida</taxon>
        <taxon>Poales</taxon>
        <taxon>Poaceae</taxon>
        <taxon>BOP clade</taxon>
        <taxon>Oryzoideae</taxon>
        <taxon>Oryzeae</taxon>
        <taxon>Zizaniinae</taxon>
        <taxon>Zizania</taxon>
    </lineage>
</organism>
<reference evidence="9" key="1">
    <citation type="journal article" date="2021" name="bioRxiv">
        <title>Whole Genome Assembly and Annotation of Northern Wild Rice, Zizania palustris L., Supports a Whole Genome Duplication in the Zizania Genus.</title>
        <authorList>
            <person name="Haas M."/>
            <person name="Kono T."/>
            <person name="Macchietto M."/>
            <person name="Millas R."/>
            <person name="McGilp L."/>
            <person name="Shao M."/>
            <person name="Duquette J."/>
            <person name="Hirsch C.N."/>
            <person name="Kimball J."/>
        </authorList>
    </citation>
    <scope>NUCLEOTIDE SEQUENCE</scope>
    <source>
        <tissue evidence="9">Fresh leaf tissue</tissue>
    </source>
</reference>
<dbReference type="Proteomes" id="UP000729402">
    <property type="component" value="Unassembled WGS sequence"/>
</dbReference>